<dbReference type="InterPro" id="IPR002369">
    <property type="entry name" value="Integrin_bsu_VWA"/>
</dbReference>
<evidence type="ECO:0000256" key="10">
    <source>
        <dbReference type="ARBA" id="ARBA00023037"/>
    </source>
</evidence>
<feature type="non-terminal residue" evidence="18">
    <location>
        <position position="1"/>
    </location>
</feature>
<feature type="disulfide bond" evidence="14">
    <location>
        <begin position="601"/>
        <end position="610"/>
    </location>
</feature>
<comment type="subcellular location">
    <subcellularLocation>
        <location evidence="1 15">Cell membrane</location>
        <topology evidence="1 15">Single-pass type I membrane protein</topology>
    </subcellularLocation>
</comment>
<dbReference type="Gene3D" id="3.40.50.410">
    <property type="entry name" value="von Willebrand factor, type A domain"/>
    <property type="match status" value="1"/>
</dbReference>
<feature type="domain" description="VWFA" evidence="17">
    <location>
        <begin position="200"/>
        <end position="414"/>
    </location>
</feature>
<dbReference type="GO" id="GO:0007160">
    <property type="term" value="P:cell-matrix adhesion"/>
    <property type="evidence" value="ECO:0007669"/>
    <property type="project" value="TreeGrafter"/>
</dbReference>
<name>A0A1E1VXT8_PECGO</name>
<keyword evidence="6" id="KW-0732">Signal</keyword>
<feature type="disulfide bond" evidence="14">
    <location>
        <begin position="680"/>
        <end position="695"/>
    </location>
</feature>
<feature type="disulfide bond" evidence="14">
    <location>
        <begin position="706"/>
        <end position="715"/>
    </location>
</feature>
<dbReference type="Pfam" id="PF00362">
    <property type="entry name" value="Integrin_beta"/>
    <property type="match status" value="1"/>
</dbReference>
<proteinExistence type="inferred from homology"/>
<feature type="transmembrane region" description="Helical" evidence="16">
    <location>
        <begin position="53"/>
        <end position="78"/>
    </location>
</feature>
<dbReference type="InterPro" id="IPR014836">
    <property type="entry name" value="Integrin_bsu_cyt_dom"/>
</dbReference>
<dbReference type="GO" id="GO:0016477">
    <property type="term" value="P:cell migration"/>
    <property type="evidence" value="ECO:0007669"/>
    <property type="project" value="TreeGrafter"/>
</dbReference>
<evidence type="ECO:0000256" key="16">
    <source>
        <dbReference type="SAM" id="Phobius"/>
    </source>
</evidence>
<organism evidence="18">
    <name type="scientific">Pectinophora gossypiella</name>
    <name type="common">Cotton pink bollworm</name>
    <name type="synonym">Depressaria gossypiella</name>
    <dbReference type="NCBI Taxonomy" id="13191"/>
    <lineage>
        <taxon>Eukaryota</taxon>
        <taxon>Metazoa</taxon>
        <taxon>Ecdysozoa</taxon>
        <taxon>Arthropoda</taxon>
        <taxon>Hexapoda</taxon>
        <taxon>Insecta</taxon>
        <taxon>Pterygota</taxon>
        <taxon>Neoptera</taxon>
        <taxon>Endopterygota</taxon>
        <taxon>Lepidoptera</taxon>
        <taxon>Glossata</taxon>
        <taxon>Ditrysia</taxon>
        <taxon>Gelechioidea</taxon>
        <taxon>Gelechiidae</taxon>
        <taxon>Apatetrinae</taxon>
        <taxon>Pectinophora</taxon>
    </lineage>
</organism>
<evidence type="ECO:0000256" key="9">
    <source>
        <dbReference type="ARBA" id="ARBA00022989"/>
    </source>
</evidence>
<dbReference type="GO" id="GO:0007157">
    <property type="term" value="P:heterophilic cell-cell adhesion via plasma membrane cell adhesion molecules"/>
    <property type="evidence" value="ECO:0007669"/>
    <property type="project" value="UniProtKB-ARBA"/>
</dbReference>
<feature type="disulfide bond" evidence="14">
    <location>
        <begin position="263"/>
        <end position="270"/>
    </location>
</feature>
<feature type="disulfide bond" evidence="14">
    <location>
        <begin position="596"/>
        <end position="625"/>
    </location>
</feature>
<dbReference type="PANTHER" id="PTHR10082:SF59">
    <property type="entry name" value="INTEGRIN BETA-NU"/>
    <property type="match status" value="1"/>
</dbReference>
<dbReference type="SUPFAM" id="SSF53300">
    <property type="entry name" value="vWA-like"/>
    <property type="match status" value="1"/>
</dbReference>
<protein>
    <recommendedName>
        <fullName evidence="15">Integrin beta</fullName>
    </recommendedName>
</protein>
<evidence type="ECO:0000313" key="18">
    <source>
        <dbReference type="EMBL" id="JAT79546.1"/>
    </source>
</evidence>
<dbReference type="OrthoDB" id="410592at2759"/>
<dbReference type="FunFam" id="3.40.50.410:FF:000002">
    <property type="entry name" value="Integrin beta"/>
    <property type="match status" value="1"/>
</dbReference>
<dbReference type="InterPro" id="IPR032695">
    <property type="entry name" value="Integrin_dom_sf"/>
</dbReference>
<dbReference type="EMBL" id="GDQN01011508">
    <property type="protein sequence ID" value="JAT79546.1"/>
    <property type="molecule type" value="Transcribed_RNA"/>
</dbReference>
<dbReference type="SUPFAM" id="SSF103575">
    <property type="entry name" value="Plexin repeat"/>
    <property type="match status" value="1"/>
</dbReference>
<feature type="disulfide bond" evidence="14">
    <location>
        <begin position="633"/>
        <end position="638"/>
    </location>
</feature>
<dbReference type="InterPro" id="IPR036465">
    <property type="entry name" value="vWFA_dom_sf"/>
</dbReference>
<feature type="disulfide bond" evidence="14">
    <location>
        <begin position="547"/>
        <end position="588"/>
    </location>
</feature>
<keyword evidence="5 15" id="KW-0812">Transmembrane</keyword>
<evidence type="ECO:0000256" key="11">
    <source>
        <dbReference type="ARBA" id="ARBA00023136"/>
    </source>
</evidence>
<dbReference type="GO" id="GO:0007229">
    <property type="term" value="P:integrin-mediated signaling pathway"/>
    <property type="evidence" value="ECO:0007669"/>
    <property type="project" value="UniProtKB-KW"/>
</dbReference>
<feature type="disulfide bond" evidence="14">
    <location>
        <begin position="563"/>
        <end position="578"/>
    </location>
</feature>
<evidence type="ECO:0000256" key="5">
    <source>
        <dbReference type="ARBA" id="ARBA00022692"/>
    </source>
</evidence>
<evidence type="ECO:0000256" key="7">
    <source>
        <dbReference type="ARBA" id="ARBA00022737"/>
    </source>
</evidence>
<evidence type="ECO:0000256" key="2">
    <source>
        <dbReference type="ARBA" id="ARBA00007449"/>
    </source>
</evidence>
<keyword evidence="12 14" id="KW-1015">Disulfide bond</keyword>
<dbReference type="Pfam" id="PF23105">
    <property type="entry name" value="EGF_integrin"/>
    <property type="match status" value="1"/>
</dbReference>
<keyword evidence="13" id="KW-0325">Glycoprotein</keyword>
<keyword evidence="4" id="KW-0245">EGF-like domain</keyword>
<dbReference type="Gene3D" id="1.20.5.100">
    <property type="entry name" value="Cytochrome c1, transmembrane anchor, C-terminal"/>
    <property type="match status" value="1"/>
</dbReference>
<dbReference type="SUPFAM" id="SSF69179">
    <property type="entry name" value="Integrin domains"/>
    <property type="match status" value="1"/>
</dbReference>
<feature type="disulfide bond" evidence="14">
    <location>
        <begin position="552"/>
        <end position="561"/>
    </location>
</feature>
<evidence type="ECO:0000256" key="4">
    <source>
        <dbReference type="ARBA" id="ARBA00022536"/>
    </source>
</evidence>
<evidence type="ECO:0000259" key="17">
    <source>
        <dbReference type="PROSITE" id="PS50234"/>
    </source>
</evidence>
<dbReference type="GO" id="GO:0005925">
    <property type="term" value="C:focal adhesion"/>
    <property type="evidence" value="ECO:0007669"/>
    <property type="project" value="TreeGrafter"/>
</dbReference>
<evidence type="ECO:0000256" key="12">
    <source>
        <dbReference type="ARBA" id="ARBA00023157"/>
    </source>
</evidence>
<evidence type="ECO:0000256" key="1">
    <source>
        <dbReference type="ARBA" id="ARBA00004251"/>
    </source>
</evidence>
<keyword evidence="3" id="KW-1003">Cell membrane</keyword>
<dbReference type="Pfam" id="PF08725">
    <property type="entry name" value="Integrin_b_cyt"/>
    <property type="match status" value="1"/>
</dbReference>
<keyword evidence="8 15" id="KW-0130">Cell adhesion</keyword>
<feature type="disulfide bond" evidence="14">
    <location>
        <begin position="523"/>
        <end position="527"/>
    </location>
</feature>
<keyword evidence="9 16" id="KW-1133">Transmembrane helix</keyword>
<dbReference type="InterPro" id="IPR057073">
    <property type="entry name" value="EGF_integrin_2"/>
</dbReference>
<keyword evidence="7" id="KW-0677">Repeat</keyword>
<keyword evidence="10 15" id="KW-0401">Integrin</keyword>
<dbReference type="SMART" id="SM00187">
    <property type="entry name" value="INB"/>
    <property type="match status" value="1"/>
</dbReference>
<feature type="disulfide bond" evidence="14">
    <location>
        <begin position="318"/>
        <end position="359"/>
    </location>
</feature>
<feature type="disulfide bond" evidence="14">
    <location>
        <begin position="594"/>
        <end position="599"/>
    </location>
</feature>
<accession>A0A1E1VXT8</accession>
<dbReference type="Gene3D" id="2.60.40.1510">
    <property type="entry name" value="ntegrin, alpha v. Chain A, domain 3"/>
    <property type="match status" value="1"/>
</dbReference>
<dbReference type="Gene3D" id="2.10.25.10">
    <property type="entry name" value="Laminin"/>
    <property type="match status" value="3"/>
</dbReference>
<feature type="disulfide bond" evidence="14">
    <location>
        <begin position="712"/>
        <end position="787"/>
    </location>
</feature>
<dbReference type="InterPro" id="IPR002035">
    <property type="entry name" value="VWF_A"/>
</dbReference>
<keyword evidence="11 16" id="KW-0472">Membrane</keyword>
<dbReference type="PANTHER" id="PTHR10082">
    <property type="entry name" value="INTEGRIN BETA SUBUNIT"/>
    <property type="match status" value="1"/>
</dbReference>
<dbReference type="AlphaFoldDB" id="A0A1E1VXT8"/>
<dbReference type="GO" id="GO:0005178">
    <property type="term" value="F:integrin binding"/>
    <property type="evidence" value="ECO:0007669"/>
    <property type="project" value="TreeGrafter"/>
</dbReference>
<feature type="disulfide bond" evidence="14">
    <location>
        <begin position="673"/>
        <end position="678"/>
    </location>
</feature>
<dbReference type="PRINTS" id="PR01186">
    <property type="entry name" value="INTEGRINB"/>
</dbReference>
<dbReference type="InterPro" id="IPR057243">
    <property type="entry name" value="Integrin_I-EGF_CS"/>
</dbReference>
<gene>
    <name evidence="18" type="ORF">g.11311</name>
</gene>
<feature type="disulfide bond" evidence="14">
    <location>
        <begin position="635"/>
        <end position="667"/>
    </location>
</feature>
<dbReference type="GO" id="GO:0008305">
    <property type="term" value="C:integrin complex"/>
    <property type="evidence" value="ECO:0007669"/>
    <property type="project" value="TreeGrafter"/>
</dbReference>
<dbReference type="FunFam" id="2.10.25.10:FF:000305">
    <property type="entry name" value="Integrin beta"/>
    <property type="match status" value="1"/>
</dbReference>
<feature type="disulfide bond" evidence="14">
    <location>
        <begin position="651"/>
        <end position="658"/>
    </location>
</feature>
<comment type="similarity">
    <text evidence="2 15">Belongs to the integrin beta chain family.</text>
</comment>
<dbReference type="GO" id="GO:0009986">
    <property type="term" value="C:cell surface"/>
    <property type="evidence" value="ECO:0007669"/>
    <property type="project" value="TreeGrafter"/>
</dbReference>
<feature type="disulfide bond" evidence="14">
    <location>
        <begin position="461"/>
        <end position="473"/>
    </location>
</feature>
<dbReference type="PROSITE" id="PS52047">
    <property type="entry name" value="I_EGF_2"/>
    <property type="match status" value="1"/>
</dbReference>
<feature type="disulfide bond" evidence="14">
    <location>
        <begin position="110"/>
        <end position="122"/>
    </location>
</feature>
<evidence type="ECO:0000256" key="15">
    <source>
        <dbReference type="RuleBase" id="RU000633"/>
    </source>
</evidence>
<sequence length="869" mass="95767">GGRCRARQTRGERAARRRGLSPYHSYHLLIAKPISYPNHSPTPHVRNQSASQFLNMFIISTSAVTKFVFIVFLCEYVIAQAQQQLQNKLACIEHEECGACLSAASHCRWCADPYYKSAVPRCNDDESLVSAGCSQASIQRPEPPVWSVVENKTLQDLQPGSHEVDNVVQIQPQRVHLSLKPRETKKISFSYRPAKNYPLDLYYLMDLTWSMKDDKETLVSLRDDLPVMLQNLTDNFKLGFGSFAEKPLMPFISMDPRRKANPCAVEEEACEATYSYRHHLSLTNQVTDFIQNVNRSSVTANLDNAEAQLDALVQVVTCGDRIGWSQHSRKIVVMLSDGSMHTAGDGLLGGATRKNDENCHLDENGYYSEADIYDYPSVAQVYRLLDKHKVNVIFAVTEGVKDHYDSLHKLLEDFTYVAKLESDSSNVLKLVKTGYEDVVSVVDFDDNSSKGPVKIKYFTDCGKGGQMMETTRCIGVEFGMTLNYEAHVTLDACPEFKRSKQVITISESQLGQDSLSLEVDIQCGCSCQEESQSNVSITCGANKHLVCGVCLCNKGWSGPDCDCSIEDEAASAALEAQCRQPNATRAICSGVGDCLCGRCECDRGYNGRFCQCKTCEISLENGMECGGVGRGTCVCGECVCAQGWSGPACECTQRNDTCIAPGHGDVCSGRGECECGVCKCSMADEDGGRYTGAYCETCPTCENPLCATAQLCVACHLNSSCTDLCTIGNINYTVIERLNDPVLDSADENSCILRREEDDLECDYKFTYTAGTRAMVAMEIAIRNKQCGQATSARIMTSAFVIMACVIAAGIVVILVVKSAQIVSDRRAYAKFEQEAQQSMKQSHGLNPLYISPISEFRLPDSYPRDENL</sequence>
<evidence type="ECO:0000256" key="8">
    <source>
        <dbReference type="ARBA" id="ARBA00022889"/>
    </source>
</evidence>
<dbReference type="PROSITE" id="PS00243">
    <property type="entry name" value="I_EGF_1"/>
    <property type="match status" value="2"/>
</dbReference>
<dbReference type="GO" id="GO:0033627">
    <property type="term" value="P:cell adhesion mediated by integrin"/>
    <property type="evidence" value="ECO:0007669"/>
    <property type="project" value="TreeGrafter"/>
</dbReference>
<evidence type="ECO:0000256" key="14">
    <source>
        <dbReference type="PIRSR" id="PIRSR002512-1"/>
    </source>
</evidence>
<dbReference type="PROSITE" id="PS50234">
    <property type="entry name" value="VWFA"/>
    <property type="match status" value="1"/>
</dbReference>
<dbReference type="PIRSF" id="PIRSF002512">
    <property type="entry name" value="Integrin_B"/>
    <property type="match status" value="1"/>
</dbReference>
<evidence type="ECO:0000256" key="13">
    <source>
        <dbReference type="ARBA" id="ARBA00023180"/>
    </source>
</evidence>
<reference evidence="18" key="1">
    <citation type="submission" date="2015-09" db="EMBL/GenBank/DDBJ databases">
        <title>De novo assembly of Pectinophora gossypiella (Pink Bollworm) gut transcriptome.</title>
        <authorList>
            <person name="Tassone E.E."/>
        </authorList>
    </citation>
    <scope>NUCLEOTIDE SEQUENCE</scope>
</reference>
<feature type="disulfide bond" evidence="14">
    <location>
        <begin position="100"/>
        <end position="133"/>
    </location>
</feature>
<feature type="transmembrane region" description="Helical" evidence="16">
    <location>
        <begin position="795"/>
        <end position="817"/>
    </location>
</feature>
<evidence type="ECO:0000256" key="3">
    <source>
        <dbReference type="ARBA" id="ARBA00022475"/>
    </source>
</evidence>
<evidence type="ECO:0000256" key="6">
    <source>
        <dbReference type="ARBA" id="ARBA00022729"/>
    </source>
</evidence>
<feature type="disulfide bond" evidence="14">
    <location>
        <begin position="97"/>
        <end position="107"/>
    </location>
</feature>
<dbReference type="FunFam" id="2.10.25.10:FF:000036">
    <property type="entry name" value="Integrin beta"/>
    <property type="match status" value="1"/>
</dbReference>
<feature type="disulfide bond" evidence="14">
    <location>
        <begin position="640"/>
        <end position="649"/>
    </location>
</feature>
<dbReference type="InterPro" id="IPR015812">
    <property type="entry name" value="Integrin_bsu"/>
</dbReference>